<evidence type="ECO:0000256" key="2">
    <source>
        <dbReference type="ARBA" id="ARBA00022748"/>
    </source>
</evidence>
<dbReference type="InterPro" id="IPR050553">
    <property type="entry name" value="Thioredoxin_ResA/DsbE_sf"/>
</dbReference>
<proteinExistence type="predicted"/>
<evidence type="ECO:0000256" key="1">
    <source>
        <dbReference type="ARBA" id="ARBA00004196"/>
    </source>
</evidence>
<dbReference type="InterPro" id="IPR017937">
    <property type="entry name" value="Thioredoxin_CS"/>
</dbReference>
<dbReference type="SUPFAM" id="SSF52833">
    <property type="entry name" value="Thioredoxin-like"/>
    <property type="match status" value="1"/>
</dbReference>
<keyword evidence="2" id="KW-0201">Cytochrome c-type biogenesis</keyword>
<dbReference type="EMBL" id="JAERRB010000016">
    <property type="protein sequence ID" value="MBL0745439.1"/>
    <property type="molecule type" value="Genomic_DNA"/>
</dbReference>
<dbReference type="InterPro" id="IPR036249">
    <property type="entry name" value="Thioredoxin-like_sf"/>
</dbReference>
<comment type="subcellular location">
    <subcellularLocation>
        <location evidence="1">Cell envelope</location>
    </subcellularLocation>
</comment>
<dbReference type="Gene3D" id="3.40.30.10">
    <property type="entry name" value="Glutaredoxin"/>
    <property type="match status" value="1"/>
</dbReference>
<feature type="domain" description="Thioredoxin" evidence="4">
    <location>
        <begin position="53"/>
        <end position="201"/>
    </location>
</feature>
<dbReference type="InterPro" id="IPR013740">
    <property type="entry name" value="Redoxin"/>
</dbReference>
<evidence type="ECO:0000313" key="5">
    <source>
        <dbReference type="EMBL" id="MBL0745439.1"/>
    </source>
</evidence>
<dbReference type="PROSITE" id="PS51352">
    <property type="entry name" value="THIOREDOXIN_2"/>
    <property type="match status" value="1"/>
</dbReference>
<protein>
    <submittedName>
        <fullName evidence="5">TlpA family protein disulfide reductase</fullName>
    </submittedName>
</protein>
<comment type="caution">
    <text evidence="5">The sequence shown here is derived from an EMBL/GenBank/DDBJ whole genome shotgun (WGS) entry which is preliminary data.</text>
</comment>
<reference evidence="5 6" key="1">
    <citation type="submission" date="2021-01" db="EMBL/GenBank/DDBJ databases">
        <title>Chryseolinea sp. Jin1 Genome sequencing and assembly.</title>
        <authorList>
            <person name="Kim I."/>
        </authorList>
    </citation>
    <scope>NUCLEOTIDE SEQUENCE [LARGE SCALE GENOMIC DNA]</scope>
    <source>
        <strain evidence="5 6">Jin1</strain>
    </source>
</reference>
<dbReference type="PANTHER" id="PTHR42852">
    <property type="entry name" value="THIOL:DISULFIDE INTERCHANGE PROTEIN DSBE"/>
    <property type="match status" value="1"/>
</dbReference>
<accession>A0ABS1L160</accession>
<dbReference type="Proteomes" id="UP000613030">
    <property type="component" value="Unassembled WGS sequence"/>
</dbReference>
<organism evidence="5 6">
    <name type="scientific">Chryseolinea lacunae</name>
    <dbReference type="NCBI Taxonomy" id="2801331"/>
    <lineage>
        <taxon>Bacteria</taxon>
        <taxon>Pseudomonadati</taxon>
        <taxon>Bacteroidota</taxon>
        <taxon>Cytophagia</taxon>
        <taxon>Cytophagales</taxon>
        <taxon>Fulvivirgaceae</taxon>
        <taxon>Chryseolinea</taxon>
    </lineage>
</organism>
<dbReference type="PANTHER" id="PTHR42852:SF13">
    <property type="entry name" value="PROTEIN DIPZ"/>
    <property type="match status" value="1"/>
</dbReference>
<dbReference type="CDD" id="cd02966">
    <property type="entry name" value="TlpA_like_family"/>
    <property type="match status" value="1"/>
</dbReference>
<evidence type="ECO:0000259" key="4">
    <source>
        <dbReference type="PROSITE" id="PS51352"/>
    </source>
</evidence>
<dbReference type="InterPro" id="IPR013766">
    <property type="entry name" value="Thioredoxin_domain"/>
</dbReference>
<dbReference type="Pfam" id="PF08534">
    <property type="entry name" value="Redoxin"/>
    <property type="match status" value="1"/>
</dbReference>
<sequence>MKNLPGKENLLKIWRTIRPWVTFAALFLLLRFTGALSGISFVTGSALLKTGALDARTEAPAVAKTFDYDFKVRDLHGNIIDFNQFKGKTIFLNLWATWCGPCRVEMPAIDELYKKMKDNDKVVFVMLSLDKSEHFSKVVNFVNDKGYSFPVFVPSGYLPKPLQVPSIPTTLVVNAEGKIVTKETGTTNFDTPKFKKFLETL</sequence>
<evidence type="ECO:0000313" key="6">
    <source>
        <dbReference type="Proteomes" id="UP000613030"/>
    </source>
</evidence>
<keyword evidence="3" id="KW-0676">Redox-active center</keyword>
<dbReference type="RefSeq" id="WP_202015867.1">
    <property type="nucleotide sequence ID" value="NZ_JAERRB010000016.1"/>
</dbReference>
<evidence type="ECO:0000256" key="3">
    <source>
        <dbReference type="ARBA" id="ARBA00023284"/>
    </source>
</evidence>
<name>A0ABS1L160_9BACT</name>
<dbReference type="PROSITE" id="PS00194">
    <property type="entry name" value="THIOREDOXIN_1"/>
    <property type="match status" value="1"/>
</dbReference>
<keyword evidence="6" id="KW-1185">Reference proteome</keyword>
<gene>
    <name evidence="5" type="ORF">JI741_29680</name>
</gene>